<sequence length="164" mass="17582">MTMKYLSNLVLAGSLLALASTTSLAQEGNSTIKSYEFEGSYEDALFDLGEALINKGLVIDNQAKVANMLNRTAKDVGATKTVYKNGEVLEFCSAKLSRNAMEADPLNMAFCPYRMFVYETTAKPGFVTVGYPVLGGASGEASKKALDAINKLADDMVREVAGIE</sequence>
<protein>
    <recommendedName>
        <fullName evidence="1">DUF302 domain-containing protein</fullName>
    </recommendedName>
</protein>
<accession>A0A3B0SQZ4</accession>
<gene>
    <name evidence="2" type="ORF">MNBD_ALPHA08-1331</name>
</gene>
<proteinExistence type="predicted"/>
<dbReference type="SUPFAM" id="SSF103247">
    <property type="entry name" value="TT1751-like"/>
    <property type="match status" value="1"/>
</dbReference>
<feature type="domain" description="DUF302" evidence="1">
    <location>
        <begin position="87"/>
        <end position="131"/>
    </location>
</feature>
<dbReference type="EMBL" id="UOEC01000156">
    <property type="protein sequence ID" value="VAV98823.1"/>
    <property type="molecule type" value="Genomic_DNA"/>
</dbReference>
<organism evidence="2">
    <name type="scientific">hydrothermal vent metagenome</name>
    <dbReference type="NCBI Taxonomy" id="652676"/>
    <lineage>
        <taxon>unclassified sequences</taxon>
        <taxon>metagenomes</taxon>
        <taxon>ecological metagenomes</taxon>
    </lineage>
</organism>
<evidence type="ECO:0000259" key="1">
    <source>
        <dbReference type="Pfam" id="PF03625"/>
    </source>
</evidence>
<name>A0A3B0SQZ4_9ZZZZ</name>
<dbReference type="AlphaFoldDB" id="A0A3B0SQZ4"/>
<dbReference type="InterPro" id="IPR005180">
    <property type="entry name" value="DUF302"/>
</dbReference>
<dbReference type="Pfam" id="PF03625">
    <property type="entry name" value="DUF302"/>
    <property type="match status" value="1"/>
</dbReference>
<evidence type="ECO:0000313" key="2">
    <source>
        <dbReference type="EMBL" id="VAV98823.1"/>
    </source>
</evidence>
<dbReference type="Gene3D" id="3.30.310.70">
    <property type="entry name" value="TT1751-like domain"/>
    <property type="match status" value="1"/>
</dbReference>
<dbReference type="InterPro" id="IPR035923">
    <property type="entry name" value="TT1751-like_sf"/>
</dbReference>
<reference evidence="2" key="1">
    <citation type="submission" date="2018-06" db="EMBL/GenBank/DDBJ databases">
        <authorList>
            <person name="Zhirakovskaya E."/>
        </authorList>
    </citation>
    <scope>NUCLEOTIDE SEQUENCE</scope>
</reference>